<reference evidence="3" key="1">
    <citation type="submission" date="2020-05" db="EMBL/GenBank/DDBJ databases">
        <title>Phylogenomic resolution of chytrid fungi.</title>
        <authorList>
            <person name="Stajich J.E."/>
            <person name="Amses K."/>
            <person name="Simmons R."/>
            <person name="Seto K."/>
            <person name="Myers J."/>
            <person name="Bonds A."/>
            <person name="Quandt C.A."/>
            <person name="Barry K."/>
            <person name="Liu P."/>
            <person name="Grigoriev I."/>
            <person name="Longcore J.E."/>
            <person name="James T.Y."/>
        </authorList>
    </citation>
    <scope>NUCLEOTIDE SEQUENCE</scope>
    <source>
        <strain evidence="3">JEL0513</strain>
    </source>
</reference>
<comment type="caution">
    <text evidence="3">The sequence shown here is derived from an EMBL/GenBank/DDBJ whole genome shotgun (WGS) entry which is preliminary data.</text>
</comment>
<dbReference type="SUPFAM" id="SSF101447">
    <property type="entry name" value="Formin homology 2 domain (FH2 domain)"/>
    <property type="match status" value="1"/>
</dbReference>
<proteinExistence type="predicted"/>
<name>A0AAD5XCV3_9FUNG</name>
<sequence>MAGSIPLCPLPPVGFPGCPPPPPPAPGMPGVPPPGLPKRPQNFKPTGEVRRLQWDRLPDPVIKESVWLKKISLKSANVSGESADDIDTKLNSEGIFRDIQARFGIKPKQVKGVSADVDMKEPSVPAAAINGKQAEIGLIDGKKAQNMSLVSFKNFFQTKILMVGVDSDYVGLDEKFASETVMMQLISFLPTKDEEKALRAFKGDVSSLRKAEQLLLEFLNIPHREYVMNTILFKLTFEERFKSLDDDLCCGLSAVSCLNKCEQFMKLLEIILSLGNFMNCGTFIGAVHGFRINSINKLADVKSTEGGGSLLHFLAEIVDSSSSVDLQLQKKYAVNLDILRSDLKLLQKGLQDICKTVELLSKKESENTMTFVQIITPFSEECSVSLGILQDKISKLETEFFKTVAFFGEDEKKTPFDEFFGMFRTFLQSYERAVSENIAEREKKEKLAKRQQLQKVLKPSHRFNRSGERDARRAKTTSKLLPSFKIDGSRSTMDDILINLKEGTGFHDNQTESALEMSRSLAQNSKFRNPLEMRSPCDWSTSRKVSAGERIGQAAAELLQQLSK</sequence>
<evidence type="ECO:0000313" key="3">
    <source>
        <dbReference type="EMBL" id="KAJ3094722.1"/>
    </source>
</evidence>
<feature type="domain" description="FH2" evidence="2">
    <location>
        <begin position="39"/>
        <end position="456"/>
    </location>
</feature>
<keyword evidence="4" id="KW-1185">Reference proteome</keyword>
<dbReference type="InterPro" id="IPR015425">
    <property type="entry name" value="FH2_Formin"/>
</dbReference>
<organism evidence="3 4">
    <name type="scientific">Physocladia obscura</name>
    <dbReference type="NCBI Taxonomy" id="109957"/>
    <lineage>
        <taxon>Eukaryota</taxon>
        <taxon>Fungi</taxon>
        <taxon>Fungi incertae sedis</taxon>
        <taxon>Chytridiomycota</taxon>
        <taxon>Chytridiomycota incertae sedis</taxon>
        <taxon>Chytridiomycetes</taxon>
        <taxon>Chytridiales</taxon>
        <taxon>Chytriomycetaceae</taxon>
        <taxon>Physocladia</taxon>
    </lineage>
</organism>
<evidence type="ECO:0000259" key="2">
    <source>
        <dbReference type="PROSITE" id="PS51444"/>
    </source>
</evidence>
<dbReference type="Proteomes" id="UP001211907">
    <property type="component" value="Unassembled WGS sequence"/>
</dbReference>
<accession>A0AAD5XCV3</accession>
<dbReference type="EMBL" id="JADGJH010002805">
    <property type="protein sequence ID" value="KAJ3094722.1"/>
    <property type="molecule type" value="Genomic_DNA"/>
</dbReference>
<dbReference type="Gene3D" id="1.20.58.2220">
    <property type="entry name" value="Formin, FH2 domain"/>
    <property type="match status" value="1"/>
</dbReference>
<dbReference type="Gene3D" id="6.10.30.50">
    <property type="match status" value="1"/>
</dbReference>
<dbReference type="InterPro" id="IPR042201">
    <property type="entry name" value="FH2_Formin_sf"/>
</dbReference>
<protein>
    <submittedName>
        <fullName evidence="3">Dishevelled associated activator of morphogenesis 2</fullName>
    </submittedName>
</protein>
<feature type="compositionally biased region" description="Pro residues" evidence="1">
    <location>
        <begin position="11"/>
        <end position="37"/>
    </location>
</feature>
<gene>
    <name evidence="3" type="primary">DAAM2_1</name>
    <name evidence="3" type="ORF">HK100_006047</name>
</gene>
<dbReference type="SMART" id="SM00498">
    <property type="entry name" value="FH2"/>
    <property type="match status" value="1"/>
</dbReference>
<evidence type="ECO:0000256" key="1">
    <source>
        <dbReference type="SAM" id="MobiDB-lite"/>
    </source>
</evidence>
<dbReference type="Pfam" id="PF02181">
    <property type="entry name" value="FH2"/>
    <property type="match status" value="1"/>
</dbReference>
<feature type="region of interest" description="Disordered" evidence="1">
    <location>
        <begin position="11"/>
        <end position="38"/>
    </location>
</feature>
<dbReference type="InterPro" id="IPR051425">
    <property type="entry name" value="Formin_Homology"/>
</dbReference>
<evidence type="ECO:0000313" key="4">
    <source>
        <dbReference type="Proteomes" id="UP001211907"/>
    </source>
</evidence>
<dbReference type="PANTHER" id="PTHR45725">
    <property type="entry name" value="FORMIN HOMOLOGY 2 FAMILY MEMBER"/>
    <property type="match status" value="1"/>
</dbReference>
<dbReference type="AlphaFoldDB" id="A0AAD5XCV3"/>
<dbReference type="Gene3D" id="1.20.58.630">
    <property type="match status" value="1"/>
</dbReference>
<dbReference type="PANTHER" id="PTHR45725:SF1">
    <property type="entry name" value="DISHEVELLED ASSOCIATED ACTIVATOR OF MORPHOGENESIS, ISOFORM D"/>
    <property type="match status" value="1"/>
</dbReference>
<dbReference type="PROSITE" id="PS51444">
    <property type="entry name" value="FH2"/>
    <property type="match status" value="1"/>
</dbReference>